<gene>
    <name evidence="1" type="ORF">PI23P_11287</name>
</gene>
<accession>A4C1B0</accession>
<comment type="caution">
    <text evidence="1">The sequence shown here is derived from an EMBL/GenBank/DDBJ whole genome shotgun (WGS) entry which is preliminary data.</text>
</comment>
<dbReference type="AlphaFoldDB" id="A4C1B0"/>
<name>A4C1B0_9FLAO</name>
<dbReference type="EMBL" id="AAOG01000003">
    <property type="protein sequence ID" value="EAR11913.1"/>
    <property type="molecule type" value="Genomic_DNA"/>
</dbReference>
<sequence>MCTEKLSNKYKRMKSAQRGTFYVPFGNENKKPISFKIAPYKYA</sequence>
<dbReference type="HOGENOM" id="CLU_3237482_0_0_10"/>
<organism evidence="1 2">
    <name type="scientific">Polaribacter irgensii 23-P</name>
    <dbReference type="NCBI Taxonomy" id="313594"/>
    <lineage>
        <taxon>Bacteria</taxon>
        <taxon>Pseudomonadati</taxon>
        <taxon>Bacteroidota</taxon>
        <taxon>Flavobacteriia</taxon>
        <taxon>Flavobacteriales</taxon>
        <taxon>Flavobacteriaceae</taxon>
    </lineage>
</organism>
<dbReference type="STRING" id="313594.PI23P_11287"/>
<evidence type="ECO:0000313" key="1">
    <source>
        <dbReference type="EMBL" id="EAR11913.1"/>
    </source>
</evidence>
<reference evidence="1 2" key="1">
    <citation type="submission" date="2006-02" db="EMBL/GenBank/DDBJ databases">
        <authorList>
            <person name="Murray A."/>
            <person name="Staley J."/>
            <person name="Ferriera S."/>
            <person name="Johnson J."/>
            <person name="Kravitz S."/>
            <person name="Halpern A."/>
            <person name="Remington K."/>
            <person name="Beeson K."/>
            <person name="Tran B."/>
            <person name="Rogers Y.-H."/>
            <person name="Friedman R."/>
            <person name="Venter J.C."/>
        </authorList>
    </citation>
    <scope>NUCLEOTIDE SEQUENCE [LARGE SCALE GENOMIC DNA]</scope>
    <source>
        <strain evidence="1 2">23-P</strain>
    </source>
</reference>
<dbReference type="Proteomes" id="UP000003053">
    <property type="component" value="Unassembled WGS sequence"/>
</dbReference>
<keyword evidence="2" id="KW-1185">Reference proteome</keyword>
<protein>
    <submittedName>
        <fullName evidence="1">Uncharacterized protein</fullName>
    </submittedName>
</protein>
<proteinExistence type="predicted"/>
<evidence type="ECO:0000313" key="2">
    <source>
        <dbReference type="Proteomes" id="UP000003053"/>
    </source>
</evidence>